<comment type="similarity">
    <text evidence="4">Belongs to the TonB-dependent receptor family.</text>
</comment>
<dbReference type="Pfam" id="PF13715">
    <property type="entry name" value="CarbopepD_reg_2"/>
    <property type="match status" value="1"/>
</dbReference>
<dbReference type="InterPro" id="IPR008969">
    <property type="entry name" value="CarboxyPept-like_regulatory"/>
</dbReference>
<evidence type="ECO:0000256" key="2">
    <source>
        <dbReference type="ARBA" id="ARBA00023136"/>
    </source>
</evidence>
<accession>A0A9X2YW26</accession>
<dbReference type="PANTHER" id="PTHR40980:SF5">
    <property type="entry name" value="TONB-DEPENDENT RECEPTOR"/>
    <property type="match status" value="1"/>
</dbReference>
<keyword evidence="9" id="KW-1185">Reference proteome</keyword>
<feature type="domain" description="TonB-dependent receptor-like beta-barrel" evidence="6">
    <location>
        <begin position="415"/>
        <end position="897"/>
    </location>
</feature>
<dbReference type="InterPro" id="IPR036942">
    <property type="entry name" value="Beta-barrel_TonB_sf"/>
</dbReference>
<keyword evidence="3" id="KW-0998">Cell outer membrane</keyword>
<evidence type="ECO:0000313" key="8">
    <source>
        <dbReference type="EMBL" id="MCV9929283.1"/>
    </source>
</evidence>
<comment type="caution">
    <text evidence="8">The sequence shown here is derived from an EMBL/GenBank/DDBJ whole genome shotgun (WGS) entry which is preliminary data.</text>
</comment>
<dbReference type="AlphaFoldDB" id="A0A9X2YW26"/>
<keyword evidence="8" id="KW-0675">Receptor</keyword>
<feature type="domain" description="TonB-dependent receptor plug" evidence="7">
    <location>
        <begin position="133"/>
        <end position="228"/>
    </location>
</feature>
<organism evidence="8 9">
    <name type="scientific">Flavobacterium shii</name>
    <dbReference type="NCBI Taxonomy" id="2987687"/>
    <lineage>
        <taxon>Bacteria</taxon>
        <taxon>Pseudomonadati</taxon>
        <taxon>Bacteroidota</taxon>
        <taxon>Flavobacteriia</taxon>
        <taxon>Flavobacteriales</taxon>
        <taxon>Flavobacteriaceae</taxon>
        <taxon>Flavobacterium</taxon>
    </lineage>
</organism>
<dbReference type="Gene3D" id="2.40.170.20">
    <property type="entry name" value="TonB-dependent receptor, beta-barrel domain"/>
    <property type="match status" value="1"/>
</dbReference>
<dbReference type="InterPro" id="IPR037066">
    <property type="entry name" value="Plug_dom_sf"/>
</dbReference>
<dbReference type="Pfam" id="PF07715">
    <property type="entry name" value="Plug"/>
    <property type="match status" value="1"/>
</dbReference>
<dbReference type="Pfam" id="PF00593">
    <property type="entry name" value="TonB_dep_Rec_b-barrel"/>
    <property type="match status" value="1"/>
</dbReference>
<evidence type="ECO:0000259" key="6">
    <source>
        <dbReference type="Pfam" id="PF00593"/>
    </source>
</evidence>
<keyword evidence="4" id="KW-0798">TonB box</keyword>
<dbReference type="RefSeq" id="WP_264207377.1">
    <property type="nucleotide sequence ID" value="NZ_JAOZEW010000018.1"/>
</dbReference>
<dbReference type="SUPFAM" id="SSF56935">
    <property type="entry name" value="Porins"/>
    <property type="match status" value="1"/>
</dbReference>
<evidence type="ECO:0000256" key="1">
    <source>
        <dbReference type="ARBA" id="ARBA00004442"/>
    </source>
</evidence>
<evidence type="ECO:0000259" key="7">
    <source>
        <dbReference type="Pfam" id="PF07715"/>
    </source>
</evidence>
<keyword evidence="5" id="KW-0732">Signal</keyword>
<evidence type="ECO:0000256" key="4">
    <source>
        <dbReference type="RuleBase" id="RU003357"/>
    </source>
</evidence>
<dbReference type="Proteomes" id="UP001151079">
    <property type="component" value="Unassembled WGS sequence"/>
</dbReference>
<proteinExistence type="inferred from homology"/>
<dbReference type="EMBL" id="JAOZEW010000018">
    <property type="protein sequence ID" value="MCV9929283.1"/>
    <property type="molecule type" value="Genomic_DNA"/>
</dbReference>
<dbReference type="PANTHER" id="PTHR40980">
    <property type="entry name" value="PLUG DOMAIN-CONTAINING PROTEIN"/>
    <property type="match status" value="1"/>
</dbReference>
<dbReference type="InterPro" id="IPR000531">
    <property type="entry name" value="Beta-barrel_TonB"/>
</dbReference>
<evidence type="ECO:0000256" key="3">
    <source>
        <dbReference type="ARBA" id="ARBA00023237"/>
    </source>
</evidence>
<evidence type="ECO:0000313" key="9">
    <source>
        <dbReference type="Proteomes" id="UP001151079"/>
    </source>
</evidence>
<feature type="chain" id="PRO_5040939603" evidence="5">
    <location>
        <begin position="21"/>
        <end position="938"/>
    </location>
</feature>
<dbReference type="Gene3D" id="2.170.130.10">
    <property type="entry name" value="TonB-dependent receptor, plug domain"/>
    <property type="match status" value="1"/>
</dbReference>
<evidence type="ECO:0000256" key="5">
    <source>
        <dbReference type="SAM" id="SignalP"/>
    </source>
</evidence>
<dbReference type="GO" id="GO:0009279">
    <property type="term" value="C:cell outer membrane"/>
    <property type="evidence" value="ECO:0007669"/>
    <property type="project" value="UniProtKB-SubCell"/>
</dbReference>
<name>A0A9X2YW26_9FLAO</name>
<keyword evidence="2 4" id="KW-0472">Membrane</keyword>
<gene>
    <name evidence="8" type="ORF">OIU83_16570</name>
</gene>
<comment type="subcellular location">
    <subcellularLocation>
        <location evidence="1 4">Cell outer membrane</location>
    </subcellularLocation>
</comment>
<feature type="signal peptide" evidence="5">
    <location>
        <begin position="1"/>
        <end position="20"/>
    </location>
</feature>
<reference evidence="8" key="1">
    <citation type="submission" date="2022-10" db="EMBL/GenBank/DDBJ databases">
        <title>Two novel species of Flavobacterium.</title>
        <authorList>
            <person name="Liu Q."/>
            <person name="Xin Y.-H."/>
        </authorList>
    </citation>
    <scope>NUCLEOTIDE SEQUENCE</scope>
    <source>
        <strain evidence="8">LS1R49</strain>
    </source>
</reference>
<dbReference type="Gene3D" id="2.60.40.1120">
    <property type="entry name" value="Carboxypeptidase-like, regulatory domain"/>
    <property type="match status" value="1"/>
</dbReference>
<sequence length="938" mass="104756">MKFNFKFLFITLFICTISIAQTKGTISGVLTDKQMNNEALPFANVLIKGTNNSANTDIDGKYSINIAPGSYTVIYSFLGYETVEALVIVKANETITINRALSSGSYTLKDVVVKASSVNKEKETALLLDQKNAVVIKQSIGAQEMSRKGVSDVEEGLTKITGITKVDGRGLFVRGLEDRYNSLLLNDLAIPSNNPFKKIIPLDIFPTDIVSILETYKTFNPNLYGDFAGATFNIVTTATGKSQTKINFGAGYTINNNLQKFLISQDATSTSDFFGFSGNERDLPSALTKTPSNQTLTADQSANGFGSGFDVKSSVSPLNTSFGVLHSEKFNVGKKQNVFQYLISLNYDNKYQIRSGADRIFNTAQGNYDNDLTTTQYKFITNSSALVGLTYKTKRLSLTSNTIYLKSTENLIQDQVGYTNSNAAQTNGFIRMNQLQESTLFNTQLFGNYKITEDERHTVKAGVSFSTTQYELPDRKSFKGIKMDDNTTSISYTGNSITRQYLDFKGDQHISGLLEYGWKFGNEDISKSNKLTAGYSGYMNKMGSEFRFLVSQNLDSNSATFPTNTPDATLRNEISNGNFTYREGTNSTYKAMLEEFVNAGYLDLALKFSEKFELNVGARVEQTHRETKYKSTGSFEDPYQIITTDKTDILPSVNTKYIVNENSNLRFAASKTITRPVIMESYPLEFVNPDGTIERGNEFLTNSANYNFDLKYELFPTAKELISATIFTKMIDNPIERLFTNSAGSGGQIITYGNSNKALLYGAEFEFLFQLERISKSLSNFSLGANAALMDTKVTIQKTFENGVNNPETIAVDDNPSRKLQGASPWIVNADLRYDSEFSEKWKSSMTMVYNVYSKRIYAVGTNGLDNYYEMPFGKLDFIWQNKISEKFDIKLSVDNLLNPSYKIQMGENSRIPITESDLTVREYKKGVGFSMNISYTF</sequence>
<dbReference type="InterPro" id="IPR012910">
    <property type="entry name" value="Plug_dom"/>
</dbReference>
<protein>
    <submittedName>
        <fullName evidence="8">TonB-dependent receptor</fullName>
    </submittedName>
</protein>
<dbReference type="SUPFAM" id="SSF49464">
    <property type="entry name" value="Carboxypeptidase regulatory domain-like"/>
    <property type="match status" value="1"/>
</dbReference>